<name>F1D130_9CAUD</name>
<proteinExistence type="predicted"/>
<reference evidence="1 2" key="1">
    <citation type="journal article" date="2011" name="MBio">
        <title>Evidence of a dominant lineage of Vibrio cholerae-specific lytic bacteriophages shed by cholera patients over a 10-year period in Dhaka, Bangladesh.</title>
        <authorList>
            <person name="Seed K.D."/>
            <person name="Bodi K.L."/>
            <person name="Kropinski A.M."/>
            <person name="Ackermann H.W."/>
            <person name="Calderwood S.B."/>
            <person name="Qadri F."/>
            <person name="Camilli A."/>
        </authorList>
    </citation>
    <scope>NUCLEOTIDE SEQUENCE [LARGE SCALE GENOMIC DNA]</scope>
</reference>
<dbReference type="KEGG" id="vg:10228487"/>
<organism evidence="1 2">
    <name type="scientific">Vibrio phage ICP1</name>
    <dbReference type="NCBI Taxonomy" id="979525"/>
    <lineage>
        <taxon>Viruses</taxon>
        <taxon>Duplodnaviria</taxon>
        <taxon>Heunggongvirae</taxon>
        <taxon>Uroviricota</taxon>
        <taxon>Caudoviricetes</taxon>
        <taxon>Mohonavirus</taxon>
        <taxon>Mohonavirus ICP1</taxon>
    </lineage>
</organism>
<sequence>MQTQNINEYEQHLTQIKIRVNDNTLLQKWVNHLDNLSVADRELACVTFVTAGNSVILEFDSLYYAIVYYDSNRNFLKNEPIISLGIDADVEMMTDWDRESLEMKKVVRF</sequence>
<gene>
    <name evidence="1" type="primary">ORF8</name>
</gene>
<protein>
    <submittedName>
        <fullName evidence="1">Uncharacterized protein ORF8</fullName>
    </submittedName>
</protein>
<evidence type="ECO:0000313" key="1">
    <source>
        <dbReference type="EMBL" id="ADX87824.1"/>
    </source>
</evidence>
<dbReference type="EMBL" id="HQ641347">
    <property type="protein sequence ID" value="ADX87824.1"/>
    <property type="molecule type" value="Genomic_DNA"/>
</dbReference>
<evidence type="ECO:0000313" key="2">
    <source>
        <dbReference type="Proteomes" id="UP000007502"/>
    </source>
</evidence>
<dbReference type="OrthoDB" id="29150at10239"/>
<accession>F1D130</accession>
<keyword evidence="2" id="KW-1185">Reference proteome</keyword>
<dbReference type="RefSeq" id="YP_004250949.1">
    <property type="nucleotide sequence ID" value="NC_015157.1"/>
</dbReference>
<dbReference type="GeneID" id="10228487"/>
<dbReference type="Proteomes" id="UP000007502">
    <property type="component" value="Segment"/>
</dbReference>